<evidence type="ECO:0000313" key="3">
    <source>
        <dbReference type="Proteomes" id="UP000184512"/>
    </source>
</evidence>
<dbReference type="PANTHER" id="PTHR43581:SF2">
    <property type="entry name" value="EXCINUCLEASE ATPASE SUBUNIT"/>
    <property type="match status" value="1"/>
</dbReference>
<dbReference type="InterPro" id="IPR051396">
    <property type="entry name" value="Bact_Antivir_Def_Nuclease"/>
</dbReference>
<dbReference type="AlphaFoldDB" id="A0A1M6EBX8"/>
<dbReference type="InterPro" id="IPR003959">
    <property type="entry name" value="ATPase_AAA_core"/>
</dbReference>
<protein>
    <submittedName>
        <fullName evidence="2">AAA domain-containing protein, putative AbiEii toxin, Type IV TA system</fullName>
    </submittedName>
</protein>
<organism evidence="2 3">
    <name type="scientific">Tessaracoccus bendigoensis DSM 12906</name>
    <dbReference type="NCBI Taxonomy" id="1123357"/>
    <lineage>
        <taxon>Bacteria</taxon>
        <taxon>Bacillati</taxon>
        <taxon>Actinomycetota</taxon>
        <taxon>Actinomycetes</taxon>
        <taxon>Propionibacteriales</taxon>
        <taxon>Propionibacteriaceae</taxon>
        <taxon>Tessaracoccus</taxon>
    </lineage>
</organism>
<dbReference type="Gene3D" id="3.40.50.300">
    <property type="entry name" value="P-loop containing nucleotide triphosphate hydrolases"/>
    <property type="match status" value="1"/>
</dbReference>
<dbReference type="EMBL" id="FQZG01000016">
    <property type="protein sequence ID" value="SHI82808.1"/>
    <property type="molecule type" value="Genomic_DNA"/>
</dbReference>
<dbReference type="SUPFAM" id="SSF52540">
    <property type="entry name" value="P-loop containing nucleoside triphosphate hydrolases"/>
    <property type="match status" value="1"/>
</dbReference>
<keyword evidence="3" id="KW-1185">Reference proteome</keyword>
<dbReference type="CDD" id="cd00267">
    <property type="entry name" value="ABC_ATPase"/>
    <property type="match status" value="1"/>
</dbReference>
<gene>
    <name evidence="2" type="ORF">SAMN02745244_01161</name>
</gene>
<reference evidence="2 3" key="1">
    <citation type="submission" date="2016-11" db="EMBL/GenBank/DDBJ databases">
        <authorList>
            <person name="Jaros S."/>
            <person name="Januszkiewicz K."/>
            <person name="Wedrychowicz H."/>
        </authorList>
    </citation>
    <scope>NUCLEOTIDE SEQUENCE [LARGE SCALE GENOMIC DNA]</scope>
    <source>
        <strain evidence="2 3">DSM 12906</strain>
    </source>
</reference>
<evidence type="ECO:0000259" key="1">
    <source>
        <dbReference type="Pfam" id="PF13304"/>
    </source>
</evidence>
<evidence type="ECO:0000313" key="2">
    <source>
        <dbReference type="EMBL" id="SHI82808.1"/>
    </source>
</evidence>
<accession>A0A1M6EBX8</accession>
<proteinExistence type="predicted"/>
<dbReference type="InterPro" id="IPR027417">
    <property type="entry name" value="P-loop_NTPase"/>
</dbReference>
<dbReference type="OrthoDB" id="3237462at2"/>
<dbReference type="STRING" id="1123357.SAMN02745244_01161"/>
<dbReference type="Proteomes" id="UP000184512">
    <property type="component" value="Unassembled WGS sequence"/>
</dbReference>
<dbReference type="PANTHER" id="PTHR43581">
    <property type="entry name" value="ATP/GTP PHOSPHATASE"/>
    <property type="match status" value="1"/>
</dbReference>
<dbReference type="Pfam" id="PF13304">
    <property type="entry name" value="AAA_21"/>
    <property type="match status" value="1"/>
</dbReference>
<dbReference type="GO" id="GO:0005524">
    <property type="term" value="F:ATP binding"/>
    <property type="evidence" value="ECO:0007669"/>
    <property type="project" value="InterPro"/>
</dbReference>
<feature type="domain" description="ATPase AAA-type core" evidence="1">
    <location>
        <begin position="287"/>
        <end position="446"/>
    </location>
</feature>
<sequence length="459" mass="50481">MATRSNDEGRFADGSAAPRISAIRVDQLFGRLSYDYTAPLDPDERPTPLIVLYGDNGCGKTTILRIVHHLLSPADRRGHRTAIARIPFSAISISLSNGDSITATRSDSLIGSFLVEVRDASGKVVTQRLYKADESLTVKSDPWDLEHLSELADSPSADGDPLDRGNDAYLGYLKRQRFVPLFLRDERQMESDMWEDDYDMRRRHIEDPQSQQGPGERALRTALMGASNAIRDLSIAAADVGASGTNTVYLSVLSGLLSGGALSEDAQSARSSLESKVNELGERNNKYAAYGFLPQLETQDFQRIIARIPDDRIAIAQDVLLPFLTGLEKRLETLAPVFKITDALISSLNGFLTDKQVNYTPRTGLRVVSTDGTLFRPGSLSSGERHLLTLLCSAIIARRASTTFLIDEPEISLNVKWQRMLLPALMEITAGSDVQFLVASHSIEVLAPYADRIFHMGRG</sequence>
<name>A0A1M6EBX8_9ACTN</name>
<dbReference type="GO" id="GO:0016887">
    <property type="term" value="F:ATP hydrolysis activity"/>
    <property type="evidence" value="ECO:0007669"/>
    <property type="project" value="InterPro"/>
</dbReference>
<dbReference type="RefSeq" id="WP_073186591.1">
    <property type="nucleotide sequence ID" value="NZ_FQZG01000016.1"/>
</dbReference>